<dbReference type="InterPro" id="IPR002192">
    <property type="entry name" value="PPDK_AMP/ATP-bd"/>
</dbReference>
<dbReference type="OrthoDB" id="9765468at2"/>
<dbReference type="GO" id="GO:0008986">
    <property type="term" value="F:pyruvate, water dikinase activity"/>
    <property type="evidence" value="ECO:0007669"/>
    <property type="project" value="UniProtKB-EC"/>
</dbReference>
<dbReference type="KEGG" id="sulg:FJR48_07805"/>
<evidence type="ECO:0000313" key="19">
    <source>
        <dbReference type="EMBL" id="QFR49639.1"/>
    </source>
</evidence>
<keyword evidence="7 15" id="KW-0808">Transferase</keyword>
<keyword evidence="11 15" id="KW-0067">ATP-binding</keyword>
<dbReference type="Proteomes" id="UP000326944">
    <property type="component" value="Chromosome"/>
</dbReference>
<keyword evidence="19" id="KW-0670">Pyruvate</keyword>
<dbReference type="PANTHER" id="PTHR43030:SF1">
    <property type="entry name" value="PHOSPHOENOLPYRUVATE SYNTHASE"/>
    <property type="match status" value="1"/>
</dbReference>
<keyword evidence="20" id="KW-1185">Reference proteome</keyword>
<dbReference type="InterPro" id="IPR015813">
    <property type="entry name" value="Pyrv/PenolPyrv_kinase-like_dom"/>
</dbReference>
<keyword evidence="8 15" id="KW-0479">Metal-binding</keyword>
<dbReference type="Gene3D" id="3.30.470.20">
    <property type="entry name" value="ATP-grasp fold, B domain"/>
    <property type="match status" value="1"/>
</dbReference>
<accession>A0A5P8P1R2</accession>
<dbReference type="NCBIfam" id="NF005057">
    <property type="entry name" value="PRK06464.1"/>
    <property type="match status" value="1"/>
</dbReference>
<dbReference type="PIRSF" id="PIRSF000854">
    <property type="entry name" value="PEP_synthase"/>
    <property type="match status" value="1"/>
</dbReference>
<feature type="domain" description="PEP-utilising enzyme C-terminal" evidence="18">
    <location>
        <begin position="476"/>
        <end position="787"/>
    </location>
</feature>
<dbReference type="SUPFAM" id="SSF56059">
    <property type="entry name" value="Glutathione synthetase ATP-binding domain-like"/>
    <property type="match status" value="1"/>
</dbReference>
<dbReference type="EC" id="2.7.9.2" evidence="5 15"/>
<evidence type="ECO:0000256" key="15">
    <source>
        <dbReference type="PIRNR" id="PIRNR000854"/>
    </source>
</evidence>
<dbReference type="GO" id="GO:0046872">
    <property type="term" value="F:metal ion binding"/>
    <property type="evidence" value="ECO:0007669"/>
    <property type="project" value="UniProtKB-KW"/>
</dbReference>
<evidence type="ECO:0000256" key="11">
    <source>
        <dbReference type="ARBA" id="ARBA00022840"/>
    </source>
</evidence>
<comment type="similarity">
    <text evidence="4 15">Belongs to the PEP-utilizing enzyme family.</text>
</comment>
<evidence type="ECO:0000256" key="6">
    <source>
        <dbReference type="ARBA" id="ARBA00021623"/>
    </source>
</evidence>
<evidence type="ECO:0000256" key="10">
    <source>
        <dbReference type="ARBA" id="ARBA00022777"/>
    </source>
</evidence>
<dbReference type="PANTHER" id="PTHR43030">
    <property type="entry name" value="PHOSPHOENOLPYRUVATE SYNTHASE"/>
    <property type="match status" value="1"/>
</dbReference>
<dbReference type="UniPathway" id="UPA00138"/>
<comment type="catalytic activity">
    <reaction evidence="14 15">
        <text>pyruvate + ATP + H2O = phosphoenolpyruvate + AMP + phosphate + 2 H(+)</text>
        <dbReference type="Rhea" id="RHEA:11364"/>
        <dbReference type="ChEBI" id="CHEBI:15361"/>
        <dbReference type="ChEBI" id="CHEBI:15377"/>
        <dbReference type="ChEBI" id="CHEBI:15378"/>
        <dbReference type="ChEBI" id="CHEBI:30616"/>
        <dbReference type="ChEBI" id="CHEBI:43474"/>
        <dbReference type="ChEBI" id="CHEBI:58702"/>
        <dbReference type="ChEBI" id="CHEBI:456215"/>
        <dbReference type="EC" id="2.7.9.2"/>
    </reaction>
</comment>
<comment type="pathway">
    <text evidence="3 15">Carbohydrate biosynthesis; gluconeogenesis.</text>
</comment>
<dbReference type="GO" id="GO:0006094">
    <property type="term" value="P:gluconeogenesis"/>
    <property type="evidence" value="ECO:0007669"/>
    <property type="project" value="UniProtKB-UniPathway"/>
</dbReference>
<keyword evidence="9 15" id="KW-0547">Nucleotide-binding</keyword>
<evidence type="ECO:0000256" key="9">
    <source>
        <dbReference type="ARBA" id="ARBA00022741"/>
    </source>
</evidence>
<evidence type="ECO:0000256" key="1">
    <source>
        <dbReference type="ARBA" id="ARBA00001946"/>
    </source>
</evidence>
<comment type="cofactor">
    <cofactor evidence="1 15">
        <name>Mg(2+)</name>
        <dbReference type="ChEBI" id="CHEBI:18420"/>
    </cofactor>
</comment>
<dbReference type="InterPro" id="IPR013815">
    <property type="entry name" value="ATP_grasp_subdomain_1"/>
</dbReference>
<dbReference type="InterPro" id="IPR008279">
    <property type="entry name" value="PEP-util_enz_mobile_dom"/>
</dbReference>
<evidence type="ECO:0000256" key="7">
    <source>
        <dbReference type="ARBA" id="ARBA00022679"/>
    </source>
</evidence>
<keyword evidence="12 15" id="KW-0460">Magnesium</keyword>
<dbReference type="Gene3D" id="3.50.30.10">
    <property type="entry name" value="Phosphohistidine domain"/>
    <property type="match status" value="1"/>
</dbReference>
<dbReference type="RefSeq" id="WP_152307586.1">
    <property type="nucleotide sequence ID" value="NZ_CP043617.1"/>
</dbReference>
<evidence type="ECO:0000256" key="8">
    <source>
        <dbReference type="ARBA" id="ARBA00022723"/>
    </source>
</evidence>
<evidence type="ECO:0000259" key="17">
    <source>
        <dbReference type="Pfam" id="PF01326"/>
    </source>
</evidence>
<dbReference type="Gene3D" id="3.20.20.60">
    <property type="entry name" value="Phosphoenolpyruvate-binding domains"/>
    <property type="match status" value="1"/>
</dbReference>
<evidence type="ECO:0000256" key="13">
    <source>
        <dbReference type="ARBA" id="ARBA00033470"/>
    </source>
</evidence>
<dbReference type="GO" id="GO:0005524">
    <property type="term" value="F:ATP binding"/>
    <property type="evidence" value="ECO:0007669"/>
    <property type="project" value="UniProtKB-KW"/>
</dbReference>
<dbReference type="InterPro" id="IPR040442">
    <property type="entry name" value="Pyrv_kinase-like_dom_sf"/>
</dbReference>
<sequence>MKYICFFEDLSINDIPKVGGKNASLGEMYNQLSKDEINIPNGFATTSDAYWLLLQQDNLKKKIHDTLKDLDATNTSELQKKAKKVRELILNTQLPKELQNEISDAYKKLSKEYDSNSIDVAVRSSGTAEDLPDASFAGQQETFLNINSPAKLLESVHLCFASLFNDRAISYRDSRGYDHFKVALSVGVQKMVRSDSSSSGVMFSIDTQSGSKDLVLINSIWGLGENIVSGRVNADEFLVYKPTLKKGINTILKRSLGSKKEKLIYTDDGKNTLNIPTSQDEQNSFSINDEDLISLAKQALIIENHYKKPMDIEWAKDANDLKLYIVQARPETVQSKKQKDSNFKKYELKSKDAKVLTKGIAAGERIGSGRVHIINDISEFSEFQAGEVLVASTTNPDWEPLMKKASAVVTDKGSRTCHAAIVAREIGVSAVVGCTDATDVLKNNQEVTVSCADGEDGLIYEGILDYSVKDINLDELKTTKTKLYMNVADPSQAFKLSQIPNDGVGLARMEFIMNNSINTHPMALVDMYKGKKVKDEDSIRLFMTPYTDAKEFFIKKLSEGIGMIAAAFYPKSVIVRTSDFKSNEYKNMPGGFEYEAYEENPMIGFRGASRYYDESYKEAFEWECQALKYVRDDMGLVNVKIMLPFVRTVQEGKNVIKIMNEQGLMQGKNSLEIYAMCEIPANVILAEQFLEVFDGFSIGSNDLTQLTLGVDRDSAKIAHIFDERNDAIKEMLKMVIKVCKDKNKYIGICGQAPSDYPEITRFLVENKIDSISLNPDSLYEMNKVVSEFEVI</sequence>
<name>A0A5P8P1R2_9BACT</name>
<dbReference type="SUPFAM" id="SSF52009">
    <property type="entry name" value="Phosphohistidine domain"/>
    <property type="match status" value="1"/>
</dbReference>
<dbReference type="InterPro" id="IPR006319">
    <property type="entry name" value="PEP_synth"/>
</dbReference>
<dbReference type="EMBL" id="CP043617">
    <property type="protein sequence ID" value="QFR49639.1"/>
    <property type="molecule type" value="Genomic_DNA"/>
</dbReference>
<dbReference type="FunFam" id="3.30.1490.20:FF:000010">
    <property type="entry name" value="Phosphoenolpyruvate synthase"/>
    <property type="match status" value="1"/>
</dbReference>
<dbReference type="InterPro" id="IPR036637">
    <property type="entry name" value="Phosphohistidine_dom_sf"/>
</dbReference>
<reference evidence="19 20" key="1">
    <citation type="submission" date="2019-09" db="EMBL/GenBank/DDBJ databases">
        <title>Sulfurimonas gotlandica sp. nov., a chemoautotrophic and psychrotolerant epsilonproteobacterium isolated from a pelagic redoxcline, and an emended description of the genus Sulfurimonas.</title>
        <authorList>
            <person name="Wang S."/>
            <person name="Jiang L."/>
            <person name="Shao S."/>
        </authorList>
    </citation>
    <scope>NUCLEOTIDE SEQUENCE [LARGE SCALE GENOMIC DNA]</scope>
    <source>
        <strain evidence="19 20">GYSZ_1</strain>
    </source>
</reference>
<evidence type="ECO:0000256" key="3">
    <source>
        <dbReference type="ARBA" id="ARBA00004742"/>
    </source>
</evidence>
<evidence type="ECO:0000256" key="2">
    <source>
        <dbReference type="ARBA" id="ARBA00002988"/>
    </source>
</evidence>
<dbReference type="InterPro" id="IPR000121">
    <property type="entry name" value="PEP_util_C"/>
</dbReference>
<organism evidence="19 20">
    <name type="scientific">Sulfurimonas lithotrophica</name>
    <dbReference type="NCBI Taxonomy" id="2590022"/>
    <lineage>
        <taxon>Bacteria</taxon>
        <taxon>Pseudomonadati</taxon>
        <taxon>Campylobacterota</taxon>
        <taxon>Epsilonproteobacteria</taxon>
        <taxon>Campylobacterales</taxon>
        <taxon>Sulfurimonadaceae</taxon>
        <taxon>Sulfurimonas</taxon>
    </lineage>
</organism>
<evidence type="ECO:0000256" key="5">
    <source>
        <dbReference type="ARBA" id="ARBA00011996"/>
    </source>
</evidence>
<dbReference type="AlphaFoldDB" id="A0A5P8P1R2"/>
<dbReference type="PROSITE" id="PS00742">
    <property type="entry name" value="PEP_ENZYMES_2"/>
    <property type="match status" value="1"/>
</dbReference>
<dbReference type="FunFam" id="3.30.470.20:FF:000017">
    <property type="entry name" value="Phosphoenolpyruvate synthase"/>
    <property type="match status" value="1"/>
</dbReference>
<feature type="domain" description="PEP-utilising enzyme mobile" evidence="16">
    <location>
        <begin position="383"/>
        <end position="454"/>
    </location>
</feature>
<evidence type="ECO:0000259" key="16">
    <source>
        <dbReference type="Pfam" id="PF00391"/>
    </source>
</evidence>
<evidence type="ECO:0000313" key="20">
    <source>
        <dbReference type="Proteomes" id="UP000326944"/>
    </source>
</evidence>
<dbReference type="FunFam" id="3.50.30.10:FF:000002">
    <property type="entry name" value="Phosphoenolpyruvate synthase"/>
    <property type="match status" value="1"/>
</dbReference>
<dbReference type="PRINTS" id="PR01736">
    <property type="entry name" value="PHPHTRNFRASE"/>
</dbReference>
<evidence type="ECO:0000259" key="18">
    <source>
        <dbReference type="Pfam" id="PF02896"/>
    </source>
</evidence>
<evidence type="ECO:0000256" key="14">
    <source>
        <dbReference type="ARBA" id="ARBA00047700"/>
    </source>
</evidence>
<protein>
    <recommendedName>
        <fullName evidence="6 15">Phosphoenolpyruvate synthase</fullName>
        <shortName evidence="15">PEP synthase</shortName>
        <ecNumber evidence="5 15">2.7.9.2</ecNumber>
    </recommendedName>
    <alternativeName>
        <fullName evidence="13 15">Pyruvate, water dikinase</fullName>
    </alternativeName>
</protein>
<gene>
    <name evidence="19" type="primary">ppsA</name>
    <name evidence="19" type="ORF">FJR48_07805</name>
</gene>
<comment type="function">
    <text evidence="2 15">Catalyzes the phosphorylation of pyruvate to phosphoenolpyruvate.</text>
</comment>
<dbReference type="Pfam" id="PF01326">
    <property type="entry name" value="PPDK_N"/>
    <property type="match status" value="1"/>
</dbReference>
<evidence type="ECO:0000256" key="12">
    <source>
        <dbReference type="ARBA" id="ARBA00022842"/>
    </source>
</evidence>
<dbReference type="NCBIfam" id="TIGR01418">
    <property type="entry name" value="PEP_synth"/>
    <property type="match status" value="1"/>
</dbReference>
<keyword evidence="10 15" id="KW-0418">Kinase</keyword>
<dbReference type="InterPro" id="IPR023151">
    <property type="entry name" value="PEP_util_CS"/>
</dbReference>
<proteinExistence type="inferred from homology"/>
<feature type="domain" description="Pyruvate phosphate dikinase AMP/ATP-binding" evidence="17">
    <location>
        <begin position="16"/>
        <end position="348"/>
    </location>
</feature>
<dbReference type="SUPFAM" id="SSF51621">
    <property type="entry name" value="Phosphoenolpyruvate/pyruvate domain"/>
    <property type="match status" value="1"/>
</dbReference>
<evidence type="ECO:0000256" key="4">
    <source>
        <dbReference type="ARBA" id="ARBA00007837"/>
    </source>
</evidence>
<dbReference type="Gene3D" id="3.30.1490.20">
    <property type="entry name" value="ATP-grasp fold, A domain"/>
    <property type="match status" value="1"/>
</dbReference>
<dbReference type="Pfam" id="PF02896">
    <property type="entry name" value="PEP-utilizers_C"/>
    <property type="match status" value="1"/>
</dbReference>
<dbReference type="Pfam" id="PF00391">
    <property type="entry name" value="PEP-utilizers"/>
    <property type="match status" value="1"/>
</dbReference>